<keyword evidence="1" id="KW-1133">Transmembrane helix</keyword>
<reference evidence="2 3" key="1">
    <citation type="journal article" date="2015" name="Genome Announc.">
        <title>Expanding the biotechnology potential of lactobacilli through comparative genomics of 213 strains and associated genera.</title>
        <authorList>
            <person name="Sun Z."/>
            <person name="Harris H.M."/>
            <person name="McCann A."/>
            <person name="Guo C."/>
            <person name="Argimon S."/>
            <person name="Zhang W."/>
            <person name="Yang X."/>
            <person name="Jeffery I.B."/>
            <person name="Cooney J.C."/>
            <person name="Kagawa T.F."/>
            <person name="Liu W."/>
            <person name="Song Y."/>
            <person name="Salvetti E."/>
            <person name="Wrobel A."/>
            <person name="Rasinkangas P."/>
            <person name="Parkhill J."/>
            <person name="Rea M.C."/>
            <person name="O'Sullivan O."/>
            <person name="Ritari J."/>
            <person name="Douillard F.P."/>
            <person name="Paul Ross R."/>
            <person name="Yang R."/>
            <person name="Briner A.E."/>
            <person name="Felis G.E."/>
            <person name="de Vos W.M."/>
            <person name="Barrangou R."/>
            <person name="Klaenhammer T.R."/>
            <person name="Caufield P.W."/>
            <person name="Cui Y."/>
            <person name="Zhang H."/>
            <person name="O'Toole P.W."/>
        </authorList>
    </citation>
    <scope>NUCLEOTIDE SEQUENCE [LARGE SCALE GENOMIC DNA]</scope>
    <source>
        <strain evidence="2 3">DSM 16634</strain>
    </source>
</reference>
<gene>
    <name evidence="2" type="ORF">FC32_GL001906</name>
</gene>
<dbReference type="Proteomes" id="UP000051324">
    <property type="component" value="Unassembled WGS sequence"/>
</dbReference>
<feature type="transmembrane region" description="Helical" evidence="1">
    <location>
        <begin position="43"/>
        <end position="62"/>
    </location>
</feature>
<protein>
    <submittedName>
        <fullName evidence="2">Uncharacterized protein</fullName>
    </submittedName>
</protein>
<organism evidence="2 3">
    <name type="scientific">Ligilactobacillus apodemi DSM 16634 = JCM 16172</name>
    <dbReference type="NCBI Taxonomy" id="1423724"/>
    <lineage>
        <taxon>Bacteria</taxon>
        <taxon>Bacillati</taxon>
        <taxon>Bacillota</taxon>
        <taxon>Bacilli</taxon>
        <taxon>Lactobacillales</taxon>
        <taxon>Lactobacillaceae</taxon>
        <taxon>Ligilactobacillus</taxon>
    </lineage>
</organism>
<evidence type="ECO:0000256" key="1">
    <source>
        <dbReference type="SAM" id="Phobius"/>
    </source>
</evidence>
<dbReference type="OrthoDB" id="2328722at2"/>
<name>A0A0R1U5B7_9LACO</name>
<keyword evidence="1" id="KW-0812">Transmembrane</keyword>
<dbReference type="PATRIC" id="fig|1423724.4.peg.1990"/>
<keyword evidence="1" id="KW-0472">Membrane</keyword>
<feature type="transmembrane region" description="Helical" evidence="1">
    <location>
        <begin position="20"/>
        <end position="37"/>
    </location>
</feature>
<sequence length="255" mass="29779">MKNFSTNLFWRTYPLLRRLGLLVIYLIFAIYIIHITIDATALGAKLIYAIGGGIVLCGALYYEYLKILYTKMTTALTMQTDIFAAKKARAELLKRDVFKGFKGSLIIFDSLLLMDEGKYEACLAHMEKHRKFFFGTPDYLFIYWHNRLLCHYFLDQPAEMLKCGQKLAEFKQSDQRKFSPLFSFDEIDGLIASANGLHQKAIRCLDKLSVERLNARERSYYYYMLATEYRALNDQQQVGKYLKLTREYQNTLTFG</sequence>
<dbReference type="AlphaFoldDB" id="A0A0R1U5B7"/>
<evidence type="ECO:0000313" key="3">
    <source>
        <dbReference type="Proteomes" id="UP000051324"/>
    </source>
</evidence>
<comment type="caution">
    <text evidence="2">The sequence shown here is derived from an EMBL/GenBank/DDBJ whole genome shotgun (WGS) entry which is preliminary data.</text>
</comment>
<dbReference type="STRING" id="1423724.FC32_GL001906"/>
<dbReference type="EMBL" id="AZFT01000030">
    <property type="protein sequence ID" value="KRL86194.1"/>
    <property type="molecule type" value="Genomic_DNA"/>
</dbReference>
<dbReference type="RefSeq" id="WP_025087360.1">
    <property type="nucleotide sequence ID" value="NZ_AZFT01000030.1"/>
</dbReference>
<proteinExistence type="predicted"/>
<keyword evidence="3" id="KW-1185">Reference proteome</keyword>
<accession>A0A0R1U5B7</accession>
<evidence type="ECO:0000313" key="2">
    <source>
        <dbReference type="EMBL" id="KRL86194.1"/>
    </source>
</evidence>
<dbReference type="eggNOG" id="ENOG5030AZN">
    <property type="taxonomic scope" value="Bacteria"/>
</dbReference>